<evidence type="ECO:0000256" key="6">
    <source>
        <dbReference type="ARBA" id="ARBA00023136"/>
    </source>
</evidence>
<feature type="compositionally biased region" description="Pro residues" evidence="7">
    <location>
        <begin position="84"/>
        <end position="97"/>
    </location>
</feature>
<evidence type="ECO:0000313" key="12">
    <source>
        <dbReference type="Proteomes" id="UP001161247"/>
    </source>
</evidence>
<dbReference type="AlphaFoldDB" id="A0AAV1D2E8"/>
<keyword evidence="3 8" id="KW-0812">Transmembrane</keyword>
<evidence type="ECO:0000256" key="1">
    <source>
        <dbReference type="ARBA" id="ARBA00004167"/>
    </source>
</evidence>
<dbReference type="GO" id="GO:0016020">
    <property type="term" value="C:membrane"/>
    <property type="evidence" value="ECO:0007669"/>
    <property type="project" value="UniProtKB-SubCell"/>
</dbReference>
<reference evidence="11" key="1">
    <citation type="submission" date="2023-03" db="EMBL/GenBank/DDBJ databases">
        <authorList>
            <person name="Julca I."/>
        </authorList>
    </citation>
    <scope>NUCLEOTIDE SEQUENCE</scope>
</reference>
<dbReference type="InterPro" id="IPR025846">
    <property type="entry name" value="TBL_N"/>
</dbReference>
<comment type="subcellular location">
    <subcellularLocation>
        <location evidence="1">Membrane</location>
        <topology evidence="1">Single-pass membrane protein</topology>
    </subcellularLocation>
</comment>
<feature type="transmembrane region" description="Helical" evidence="8">
    <location>
        <begin position="20"/>
        <end position="37"/>
    </location>
</feature>
<accession>A0AAV1D2E8</accession>
<dbReference type="PANTHER" id="PTHR32285:SF183">
    <property type="entry name" value="CCHC-TYPE DOMAIN-CONTAINING PROTEIN"/>
    <property type="match status" value="1"/>
</dbReference>
<organism evidence="11 12">
    <name type="scientific">Oldenlandia corymbosa var. corymbosa</name>
    <dbReference type="NCBI Taxonomy" id="529605"/>
    <lineage>
        <taxon>Eukaryota</taxon>
        <taxon>Viridiplantae</taxon>
        <taxon>Streptophyta</taxon>
        <taxon>Embryophyta</taxon>
        <taxon>Tracheophyta</taxon>
        <taxon>Spermatophyta</taxon>
        <taxon>Magnoliopsida</taxon>
        <taxon>eudicotyledons</taxon>
        <taxon>Gunneridae</taxon>
        <taxon>Pentapetalae</taxon>
        <taxon>asterids</taxon>
        <taxon>lamiids</taxon>
        <taxon>Gentianales</taxon>
        <taxon>Rubiaceae</taxon>
        <taxon>Rubioideae</taxon>
        <taxon>Spermacoceae</taxon>
        <taxon>Hedyotis-Oldenlandia complex</taxon>
        <taxon>Oldenlandia</taxon>
    </lineage>
</organism>
<keyword evidence="6 8" id="KW-0472">Membrane</keyword>
<evidence type="ECO:0000256" key="4">
    <source>
        <dbReference type="ARBA" id="ARBA00022968"/>
    </source>
</evidence>
<evidence type="ECO:0000256" key="7">
    <source>
        <dbReference type="SAM" id="MobiDB-lite"/>
    </source>
</evidence>
<evidence type="ECO:0000259" key="9">
    <source>
        <dbReference type="Pfam" id="PF13839"/>
    </source>
</evidence>
<dbReference type="InterPro" id="IPR029962">
    <property type="entry name" value="TBL"/>
</dbReference>
<keyword evidence="12" id="KW-1185">Reference proteome</keyword>
<dbReference type="Pfam" id="PF14416">
    <property type="entry name" value="PMR5N"/>
    <property type="match status" value="1"/>
</dbReference>
<feature type="domain" description="Trichome birefringence-like N-terminal" evidence="10">
    <location>
        <begin position="111"/>
        <end position="163"/>
    </location>
</feature>
<dbReference type="GO" id="GO:0016413">
    <property type="term" value="F:O-acetyltransferase activity"/>
    <property type="evidence" value="ECO:0007669"/>
    <property type="project" value="InterPro"/>
</dbReference>
<evidence type="ECO:0000256" key="3">
    <source>
        <dbReference type="ARBA" id="ARBA00022692"/>
    </source>
</evidence>
<gene>
    <name evidence="11" type="ORF">OLC1_LOCUS10815</name>
</gene>
<evidence type="ECO:0000256" key="2">
    <source>
        <dbReference type="ARBA" id="ARBA00007727"/>
    </source>
</evidence>
<keyword evidence="4" id="KW-0735">Signal-anchor</keyword>
<dbReference type="Proteomes" id="UP001161247">
    <property type="component" value="Chromosome 4"/>
</dbReference>
<dbReference type="EMBL" id="OX459121">
    <property type="protein sequence ID" value="CAI9101154.1"/>
    <property type="molecule type" value="Genomic_DNA"/>
</dbReference>
<dbReference type="GO" id="GO:0005794">
    <property type="term" value="C:Golgi apparatus"/>
    <property type="evidence" value="ECO:0007669"/>
    <property type="project" value="TreeGrafter"/>
</dbReference>
<evidence type="ECO:0000259" key="10">
    <source>
        <dbReference type="Pfam" id="PF14416"/>
    </source>
</evidence>
<name>A0AAV1D2E8_OLDCO</name>
<feature type="domain" description="Trichome birefringence-like C-terminal" evidence="9">
    <location>
        <begin position="164"/>
        <end position="458"/>
    </location>
</feature>
<dbReference type="Pfam" id="PF13839">
    <property type="entry name" value="PC-Esterase"/>
    <property type="match status" value="1"/>
</dbReference>
<dbReference type="PANTHER" id="PTHR32285">
    <property type="entry name" value="PROTEIN TRICHOME BIREFRINGENCE-LIKE 9-RELATED"/>
    <property type="match status" value="1"/>
</dbReference>
<evidence type="ECO:0000256" key="8">
    <source>
        <dbReference type="SAM" id="Phobius"/>
    </source>
</evidence>
<evidence type="ECO:0000256" key="5">
    <source>
        <dbReference type="ARBA" id="ARBA00022989"/>
    </source>
</evidence>
<evidence type="ECO:0000313" key="11">
    <source>
        <dbReference type="EMBL" id="CAI9101154.1"/>
    </source>
</evidence>
<feature type="region of interest" description="Disordered" evidence="7">
    <location>
        <begin position="53"/>
        <end position="103"/>
    </location>
</feature>
<keyword evidence="5 8" id="KW-1133">Transmembrane helix</keyword>
<dbReference type="InterPro" id="IPR026057">
    <property type="entry name" value="TBL_C"/>
</dbReference>
<proteinExistence type="inferred from homology"/>
<sequence length="462" mass="52270">MKQLGYNHQLSKKNPFSSLLVKFAVCFVLFGIAYRLFSTSFVQFPAIPSFVEVTQSSSSPSPPPPTTTSATFEDEDNAGGPHVTLPPPSPPPPPPPVSADVESGDFEETGTCDLFVGDWIPDASGPYYTNRTCFSIEAHQNCMRNGRPDADYIYWRWKPRHCDLPRFNAKIFLNVMRNKSLAFIGDSIMRNHGQSLLCSLSEVEEAVDVYHDKPYKNRRWTYPSHNFTLSVLWSPFLSKASIFEDDNGVTSGLTQLHLDELDTVWTREFNNFDYILTAGGKWFLKSAIYYENNTVVGCHNCNGQNNITEIGFEYAYKKVINSTLKFITTSKHKAYTFFRTTTPDHFENGAWDSGGYCNRTKPFKEGEVNISSVDEVMRKIELEEFEAASSTGRAPLRLFDTTILSLLRPDGHPGVYRQFQPFAGKKKDEINVAQVQNDCLHWCLPGPIDSWNDLMLKMLLSS</sequence>
<comment type="similarity">
    <text evidence="2">Belongs to the PC-esterase family. TBL subfamily.</text>
</comment>
<protein>
    <submittedName>
        <fullName evidence="11">OLC1v1038414C1</fullName>
    </submittedName>
</protein>